<comment type="caution">
    <text evidence="3">The sequence shown here is derived from an EMBL/GenBank/DDBJ whole genome shotgun (WGS) entry which is preliminary data.</text>
</comment>
<evidence type="ECO:0000256" key="1">
    <source>
        <dbReference type="SAM" id="MobiDB-lite"/>
    </source>
</evidence>
<dbReference type="RefSeq" id="WP_050338996.1">
    <property type="nucleotide sequence ID" value="NZ_AZCU01000001.1"/>
</dbReference>
<reference evidence="3 4" key="1">
    <citation type="journal article" date="2015" name="Genome Announc.">
        <title>Expanding the biotechnology potential of lactobacilli through comparative genomics of 213 strains and associated genera.</title>
        <authorList>
            <person name="Sun Z."/>
            <person name="Harris H.M."/>
            <person name="McCann A."/>
            <person name="Guo C."/>
            <person name="Argimon S."/>
            <person name="Zhang W."/>
            <person name="Yang X."/>
            <person name="Jeffery I.B."/>
            <person name="Cooney J.C."/>
            <person name="Kagawa T.F."/>
            <person name="Liu W."/>
            <person name="Song Y."/>
            <person name="Salvetti E."/>
            <person name="Wrobel A."/>
            <person name="Rasinkangas P."/>
            <person name="Parkhill J."/>
            <person name="Rea M.C."/>
            <person name="O'Sullivan O."/>
            <person name="Ritari J."/>
            <person name="Douillard F.P."/>
            <person name="Paul Ross R."/>
            <person name="Yang R."/>
            <person name="Briner A.E."/>
            <person name="Felis G.E."/>
            <person name="de Vos W.M."/>
            <person name="Barrangou R."/>
            <person name="Klaenhammer T.R."/>
            <person name="Caufield P.W."/>
            <person name="Cui Y."/>
            <person name="Zhang H."/>
            <person name="O'Toole P.W."/>
        </authorList>
    </citation>
    <scope>NUCLEOTIDE SEQUENCE [LARGE SCALE GENOMIC DNA]</scope>
    <source>
        <strain evidence="3 4">DSM 20314</strain>
    </source>
</reference>
<feature type="compositionally biased region" description="Acidic residues" evidence="1">
    <location>
        <begin position="239"/>
        <end position="368"/>
    </location>
</feature>
<sequence>MKTGKHKVALLMLLCLMVVGLAGCRNKDYSRSIENGLNAVAENKYQKALTYFDNALTQKPKDAQAQAYRDQTQAYLTTKAKLKSGELKAALTTVDKGVNIANGAASLKTKLKRLKTTVTSDYQEYQQLSDDIQAQLKVKNGKYSADVLKRCAAINWNKKPYLKALKPKVKQLLAAAKKAKTNLKVSAAEAKRAAALRQKIAAAKNKWDMDSLADVPDWFILALFADDSDIDDAVDWLDDEYDDSDADSDPETQTNDSDDDTDDSDEDTADTDDDDTDSNEDYDSDSDTYSDTDDDASDSDEDSNDDYGDDTSDSEYEDDSDEESETDDDYANDGAASDDDDYDSDTESDDDTDYEDDDDGDDDEDYDDVQGLINPVPAEPAITDQSFV</sequence>
<dbReference type="GeneID" id="49393281"/>
<evidence type="ECO:0000313" key="4">
    <source>
        <dbReference type="Proteomes" id="UP000051020"/>
    </source>
</evidence>
<feature type="region of interest" description="Disordered" evidence="1">
    <location>
        <begin position="239"/>
        <end position="388"/>
    </location>
</feature>
<keyword evidence="2" id="KW-0732">Signal</keyword>
<gene>
    <name evidence="3" type="ORF">FD24_GL000206</name>
</gene>
<evidence type="ECO:0000256" key="2">
    <source>
        <dbReference type="SAM" id="SignalP"/>
    </source>
</evidence>
<keyword evidence="3" id="KW-0449">Lipoprotein</keyword>
<dbReference type="EMBL" id="AZCU01000001">
    <property type="protein sequence ID" value="KRK27061.1"/>
    <property type="molecule type" value="Genomic_DNA"/>
</dbReference>
<feature type="chain" id="PRO_5038776027" evidence="2">
    <location>
        <begin position="23"/>
        <end position="388"/>
    </location>
</feature>
<accession>A0A837RE38</accession>
<protein>
    <submittedName>
        <fullName evidence="3">Extracellular lipoprotein, asp-rich</fullName>
    </submittedName>
</protein>
<evidence type="ECO:0000313" key="3">
    <source>
        <dbReference type="EMBL" id="KRK27061.1"/>
    </source>
</evidence>
<dbReference type="AlphaFoldDB" id="A0A837RE38"/>
<organism evidence="3 4">
    <name type="scientific">Lactiplantibacillus pentosus DSM 20314</name>
    <dbReference type="NCBI Taxonomy" id="1423791"/>
    <lineage>
        <taxon>Bacteria</taxon>
        <taxon>Bacillati</taxon>
        <taxon>Bacillota</taxon>
        <taxon>Bacilli</taxon>
        <taxon>Lactobacillales</taxon>
        <taxon>Lactobacillaceae</taxon>
        <taxon>Lactiplantibacillus</taxon>
    </lineage>
</organism>
<name>A0A837RE38_LACPE</name>
<dbReference type="Proteomes" id="UP000051020">
    <property type="component" value="Unassembled WGS sequence"/>
</dbReference>
<proteinExistence type="predicted"/>
<dbReference type="PROSITE" id="PS51257">
    <property type="entry name" value="PROKAR_LIPOPROTEIN"/>
    <property type="match status" value="1"/>
</dbReference>
<feature type="signal peptide" evidence="2">
    <location>
        <begin position="1"/>
        <end position="22"/>
    </location>
</feature>